<organism evidence="1 2">
    <name type="scientific">Citrus sinensis</name>
    <name type="common">Sweet orange</name>
    <name type="synonym">Citrus aurantium var. sinensis</name>
    <dbReference type="NCBI Taxonomy" id="2711"/>
    <lineage>
        <taxon>Eukaryota</taxon>
        <taxon>Viridiplantae</taxon>
        <taxon>Streptophyta</taxon>
        <taxon>Embryophyta</taxon>
        <taxon>Tracheophyta</taxon>
        <taxon>Spermatophyta</taxon>
        <taxon>Magnoliopsida</taxon>
        <taxon>eudicotyledons</taxon>
        <taxon>Gunneridae</taxon>
        <taxon>Pentapetalae</taxon>
        <taxon>rosids</taxon>
        <taxon>malvids</taxon>
        <taxon>Sapindales</taxon>
        <taxon>Rutaceae</taxon>
        <taxon>Aurantioideae</taxon>
        <taxon>Citrus</taxon>
    </lineage>
</organism>
<sequence length="730" mass="79928">MSRCSNLVEIYLSHNLLVEKIPSELSSLPKVEVLHLDSNNLTGSIPSSLGNLSYIQKLFLGDNKLDGSIPDSVGSLKNLEELSLAENRLSGTLPSSIFNISSLVASDVGVNRVQGGIPLDFGFTLPNLLFLSLGFNQITGVIPSSMFNASKLEVFQNLEKLQRLTVFRIATNSLGSGGHHDLNFLCSLTNATSLKHLDINNNNFGGLLPGCICNFSITLETLIFNSNKIFRSIPAGIGKFINLQTLHMWDNQLSGTISPAIGELQNLVTLAINTNKLSGNIPPSIGNLKKLLQLYLIENFLQVSIPSSLGQCQSLTTINLSYNNLSGTIPPQLMDLTSLSVGLDLSRNQLVGSLPTEVGKLINLEILFISRNMLECEILSTLGSCIKLEQLKLGGNLFQGPIPLSLSSLRGLRVLDLSQNNISGEIPKFLVELQLVQNLNLSYNDLEGVIPTEGVFKNASAISVFGNSKLCGGIPEFQLPICGLEKSKHKRLTIAVKLAAAIISVLVGILLFVSFLFLCWVRKRKDKKKKSQIIDMGSFGSVYKGILDEGKTIIAVKVLNLLHHGASKSSIAECSALRNIRHKNLVKILTVCSGVDYKAEYGLGSEVSTNGDVYSYEILLLELMTRKRPLDIMFEGNMNLHNFARTVLPDHVMDIVDSTLLADDYLTITSNKRQRQARINNIIECLIYVVRIEVTCSMESPQDQMNITNIVHELQSIKNILLGPKTVSNK</sequence>
<proteinExistence type="predicted"/>
<comment type="caution">
    <text evidence="1">The sequence shown here is derived from an EMBL/GenBank/DDBJ whole genome shotgun (WGS) entry which is preliminary data.</text>
</comment>
<keyword evidence="1" id="KW-0418">Kinase</keyword>
<accession>A0ACB8L4U9</accession>
<name>A0ACB8L4U9_CITSI</name>
<dbReference type="Proteomes" id="UP000829398">
    <property type="component" value="Chromosome 4"/>
</dbReference>
<reference evidence="2" key="1">
    <citation type="journal article" date="2023" name="Hortic. Res.">
        <title>A chromosome-level phased genome enabling allele-level studies in sweet orange: a case study on citrus Huanglongbing tolerance.</title>
        <authorList>
            <person name="Wu B."/>
            <person name="Yu Q."/>
            <person name="Deng Z."/>
            <person name="Duan Y."/>
            <person name="Luo F."/>
            <person name="Gmitter F. Jr."/>
        </authorList>
    </citation>
    <scope>NUCLEOTIDE SEQUENCE [LARGE SCALE GENOMIC DNA]</scope>
    <source>
        <strain evidence="2">cv. Valencia</strain>
    </source>
</reference>
<gene>
    <name evidence="1" type="ORF">KPL71_011619</name>
</gene>
<keyword evidence="2" id="KW-1185">Reference proteome</keyword>
<evidence type="ECO:0000313" key="2">
    <source>
        <dbReference type="Proteomes" id="UP000829398"/>
    </source>
</evidence>
<evidence type="ECO:0000313" key="1">
    <source>
        <dbReference type="EMBL" id="KAH9768481.1"/>
    </source>
</evidence>
<dbReference type="EMBL" id="CM039173">
    <property type="protein sequence ID" value="KAH9768481.1"/>
    <property type="molecule type" value="Genomic_DNA"/>
</dbReference>
<keyword evidence="1" id="KW-0808">Transferase</keyword>
<protein>
    <submittedName>
        <fullName evidence="1">Protein kinase domain-containing protein</fullName>
    </submittedName>
</protein>